<dbReference type="Proteomes" id="UP000195807">
    <property type="component" value="Chromosome"/>
</dbReference>
<keyword evidence="1" id="KW-1133">Transmembrane helix</keyword>
<keyword evidence="4" id="KW-1185">Reference proteome</keyword>
<dbReference type="InterPro" id="IPR007349">
    <property type="entry name" value="DUF418"/>
</dbReference>
<proteinExistence type="predicted"/>
<feature type="transmembrane region" description="Helical" evidence="1">
    <location>
        <begin position="89"/>
        <end position="110"/>
    </location>
</feature>
<dbReference type="OrthoDB" id="9807744at2"/>
<sequence>MNWACCRRANTGRASAAAGRTYQASRLAMVFGHLGLVMCVVRLGVLRRLQRGFAAAGQMALTNYIAQTLICIALFYDFGFGLYRRFERYQLYLIVLAIAAVQMAWSLVWLRHFRFGPLEWVWRSLTYLQRQPMARGQALAGAPLQAT</sequence>
<evidence type="ECO:0000313" key="3">
    <source>
        <dbReference type="EMBL" id="ARU16190.1"/>
    </source>
</evidence>
<evidence type="ECO:0000313" key="4">
    <source>
        <dbReference type="Proteomes" id="UP000195807"/>
    </source>
</evidence>
<organism evidence="3 4">
    <name type="scientific">Croceicoccus marinus</name>
    <dbReference type="NCBI Taxonomy" id="450378"/>
    <lineage>
        <taxon>Bacteria</taxon>
        <taxon>Pseudomonadati</taxon>
        <taxon>Pseudomonadota</taxon>
        <taxon>Alphaproteobacteria</taxon>
        <taxon>Sphingomonadales</taxon>
        <taxon>Erythrobacteraceae</taxon>
        <taxon>Croceicoccus</taxon>
    </lineage>
</organism>
<dbReference type="KEGG" id="cman:A9D14_08245"/>
<feature type="domain" description="DUF418" evidence="2">
    <location>
        <begin position="19"/>
        <end position="128"/>
    </location>
</feature>
<evidence type="ECO:0000256" key="1">
    <source>
        <dbReference type="SAM" id="Phobius"/>
    </source>
</evidence>
<dbReference type="Pfam" id="PF04235">
    <property type="entry name" value="DUF418"/>
    <property type="match status" value="1"/>
</dbReference>
<name>A0A1Z1FBP9_9SPHN</name>
<reference evidence="3 4" key="1">
    <citation type="submission" date="2017-01" db="EMBL/GenBank/DDBJ databases">
        <title>Complete genome sequence of esterase-producing bacterium Croceicoccus marinus E4A9.</title>
        <authorList>
            <person name="Wu Y.-H."/>
            <person name="Cheng H."/>
            <person name="Xu L."/>
            <person name="Huo Y.-Y."/>
            <person name="Wang C.-S."/>
            <person name="Xu X.-W."/>
        </authorList>
    </citation>
    <scope>NUCLEOTIDE SEQUENCE [LARGE SCALE GENOMIC DNA]</scope>
    <source>
        <strain evidence="3 4">E4A9</strain>
    </source>
</reference>
<dbReference type="PANTHER" id="PTHR30590">
    <property type="entry name" value="INNER MEMBRANE PROTEIN"/>
    <property type="match status" value="1"/>
</dbReference>
<keyword evidence="1" id="KW-0812">Transmembrane</keyword>
<feature type="transmembrane region" description="Helical" evidence="1">
    <location>
        <begin position="61"/>
        <end position="83"/>
    </location>
</feature>
<evidence type="ECO:0000259" key="2">
    <source>
        <dbReference type="Pfam" id="PF04235"/>
    </source>
</evidence>
<gene>
    <name evidence="3" type="ORF">A9D14_08245</name>
</gene>
<keyword evidence="1" id="KW-0472">Membrane</keyword>
<accession>A0A1Z1FBP9</accession>
<protein>
    <recommendedName>
        <fullName evidence="2">DUF418 domain-containing protein</fullName>
    </recommendedName>
</protein>
<dbReference type="EMBL" id="CP019602">
    <property type="protein sequence ID" value="ARU16190.1"/>
    <property type="molecule type" value="Genomic_DNA"/>
</dbReference>
<dbReference type="STRING" id="450378.GCA_001661675_01652"/>
<dbReference type="PANTHER" id="PTHR30590:SF2">
    <property type="entry name" value="INNER MEMBRANE PROTEIN"/>
    <property type="match status" value="1"/>
</dbReference>
<feature type="transmembrane region" description="Helical" evidence="1">
    <location>
        <begin position="30"/>
        <end position="49"/>
    </location>
</feature>
<dbReference type="AlphaFoldDB" id="A0A1Z1FBP9"/>
<dbReference type="InterPro" id="IPR052529">
    <property type="entry name" value="Bact_Transport_Assoc"/>
</dbReference>